<evidence type="ECO:0008006" key="4">
    <source>
        <dbReference type="Google" id="ProtNLM"/>
    </source>
</evidence>
<evidence type="ECO:0000313" key="2">
    <source>
        <dbReference type="EMBL" id="KAK0728688.1"/>
    </source>
</evidence>
<organism evidence="2 3">
    <name type="scientific">Lasiosphaeria miniovina</name>
    <dbReference type="NCBI Taxonomy" id="1954250"/>
    <lineage>
        <taxon>Eukaryota</taxon>
        <taxon>Fungi</taxon>
        <taxon>Dikarya</taxon>
        <taxon>Ascomycota</taxon>
        <taxon>Pezizomycotina</taxon>
        <taxon>Sordariomycetes</taxon>
        <taxon>Sordariomycetidae</taxon>
        <taxon>Sordariales</taxon>
        <taxon>Lasiosphaeriaceae</taxon>
        <taxon>Lasiosphaeria</taxon>
    </lineage>
</organism>
<gene>
    <name evidence="2" type="ORF">B0T26DRAFT_800385</name>
</gene>
<name>A0AA40EAU8_9PEZI</name>
<protein>
    <recommendedName>
        <fullName evidence="4">Pentatricopeptide repeat domain-containing protein</fullName>
    </recommendedName>
</protein>
<dbReference type="GeneID" id="85330268"/>
<dbReference type="Proteomes" id="UP001172101">
    <property type="component" value="Unassembled WGS sequence"/>
</dbReference>
<comment type="caution">
    <text evidence="2">The sequence shown here is derived from an EMBL/GenBank/DDBJ whole genome shotgun (WGS) entry which is preliminary data.</text>
</comment>
<reference evidence="2" key="1">
    <citation type="submission" date="2023-06" db="EMBL/GenBank/DDBJ databases">
        <title>Genome-scale phylogeny and comparative genomics of the fungal order Sordariales.</title>
        <authorList>
            <consortium name="Lawrence Berkeley National Laboratory"/>
            <person name="Hensen N."/>
            <person name="Bonometti L."/>
            <person name="Westerberg I."/>
            <person name="Brannstrom I.O."/>
            <person name="Guillou S."/>
            <person name="Cros-Aarteil S."/>
            <person name="Calhoun S."/>
            <person name="Haridas S."/>
            <person name="Kuo A."/>
            <person name="Mondo S."/>
            <person name="Pangilinan J."/>
            <person name="Riley R."/>
            <person name="LaButti K."/>
            <person name="Andreopoulos B."/>
            <person name="Lipzen A."/>
            <person name="Chen C."/>
            <person name="Yanf M."/>
            <person name="Daum C."/>
            <person name="Ng V."/>
            <person name="Clum A."/>
            <person name="Steindorff A."/>
            <person name="Ohm R."/>
            <person name="Martin F."/>
            <person name="Silar P."/>
            <person name="Natvig D."/>
            <person name="Lalanne C."/>
            <person name="Gautier V."/>
            <person name="Ament-velasquez S.L."/>
            <person name="Kruys A."/>
            <person name="Hutchinson M.I."/>
            <person name="Powell A.J."/>
            <person name="Barry K."/>
            <person name="Miller A.N."/>
            <person name="Grigoriev I.V."/>
            <person name="Debuchy R."/>
            <person name="Gladieux P."/>
            <person name="Thoren M.H."/>
            <person name="Johannesson H."/>
        </authorList>
    </citation>
    <scope>NUCLEOTIDE SEQUENCE</scope>
    <source>
        <strain evidence="2">SMH2392-1A</strain>
    </source>
</reference>
<keyword evidence="3" id="KW-1185">Reference proteome</keyword>
<feature type="compositionally biased region" description="Basic and acidic residues" evidence="1">
    <location>
        <begin position="765"/>
        <end position="779"/>
    </location>
</feature>
<feature type="region of interest" description="Disordered" evidence="1">
    <location>
        <begin position="765"/>
        <end position="823"/>
    </location>
</feature>
<dbReference type="InterPro" id="IPR011990">
    <property type="entry name" value="TPR-like_helical_dom_sf"/>
</dbReference>
<accession>A0AA40EAU8</accession>
<dbReference type="RefSeq" id="XP_060301543.1">
    <property type="nucleotide sequence ID" value="XM_060446998.1"/>
</dbReference>
<dbReference type="AlphaFoldDB" id="A0AA40EAU8"/>
<proteinExistence type="predicted"/>
<sequence>MSLGVKQLWRDLPLANAARRPGLSLIPRGIPGRALTVAAVGIADVRAGVGSRTVHSGPQHRNTYRTAPAIHHSNLTAALVLLTPPRQRQVPDQDAPTLLDRLAPLPIRPHGELESVFVEPYTKYPSRQETERHEQLRLAQVKTQIGFQLDRRRRDFTRDPDWRVTLWFLKNSTRDRSGRPNGPSAVRVHFTKDSTPLLMSGDGGKNGLWNLASRTGCQVTLHSGQGEQDGPFLFLSGPPDSISSAVSDILAVTKSVLVVAVSGDTEDILHDGGQMMIPPLELPVEQGSDYAQNSYIHDPLPEQQNRRYDFWRPKTWTKESFERYVKFLIYSLPPAFTAPAFHADEVVHELISVFELPAASQFVSDSAFNLALVYMVRKTDKYRGAIRIKYPYDRLHARARKLGLSIDTQVHNLLLEPAVTLRNLKKFKDGLWKLVRAGHAPDFQTWMHFLRMFAAEEVKRYIIHAMYGKGFLRTQDEIRELAQEMAELDIYRSIQLGHSMTSFLAAQDALYGPGWLTKLAAEKILDILGRYGRFHDMERFLEIMDAQSVWTNSRTLMSIIGHCKLQSRLETAYRFVELYSRYGITLSKTAFKLLFHLAWSRGKPHTLSVIFRYALWDSPEQSGLQDSAGEILTCSKSLSRFAWQILRRPVKVDNTDFLKHLLRDFLLDDLKQGGVKDMTISSDIMKTVYMWYRQRHRDFEPVTPFHVLLRESLKKDDQLSIKAATKGFSWESPGGEEPALMPIHIRIQKREKPLNWYKPMERTASDDLAAADKPRDWERNGSSSSSNQDLESDQDTISDTSEPKNELDTDGYNNYSGSDDALDGGWQHQIRSYGTEVAMGGILRHPTPDMITSPATVEIDRQRGSFLLSRPLIFLQPVAVGGFKQIKAEQGEET</sequence>
<evidence type="ECO:0000256" key="1">
    <source>
        <dbReference type="SAM" id="MobiDB-lite"/>
    </source>
</evidence>
<dbReference type="EMBL" id="JAUIRO010000002">
    <property type="protein sequence ID" value="KAK0728688.1"/>
    <property type="molecule type" value="Genomic_DNA"/>
</dbReference>
<evidence type="ECO:0000313" key="3">
    <source>
        <dbReference type="Proteomes" id="UP001172101"/>
    </source>
</evidence>
<dbReference type="Gene3D" id="1.25.40.10">
    <property type="entry name" value="Tetratricopeptide repeat domain"/>
    <property type="match status" value="1"/>
</dbReference>